<protein>
    <submittedName>
        <fullName evidence="6">AraC family transcriptional regulator</fullName>
    </submittedName>
</protein>
<keyword evidence="3" id="KW-0804">Transcription</keyword>
<keyword evidence="4" id="KW-1133">Transmembrane helix</keyword>
<dbReference type="PROSITE" id="PS01124">
    <property type="entry name" value="HTH_ARAC_FAMILY_2"/>
    <property type="match status" value="1"/>
</dbReference>
<gene>
    <name evidence="6" type="ORF">E2980_19705</name>
</gene>
<evidence type="ECO:0000256" key="4">
    <source>
        <dbReference type="SAM" id="Phobius"/>
    </source>
</evidence>
<dbReference type="Gene3D" id="1.10.10.60">
    <property type="entry name" value="Homeodomain-like"/>
    <property type="match status" value="2"/>
</dbReference>
<dbReference type="PANTHER" id="PTHR43280:SF28">
    <property type="entry name" value="HTH-TYPE TRANSCRIPTIONAL ACTIVATOR RHAS"/>
    <property type="match status" value="1"/>
</dbReference>
<feature type="transmembrane region" description="Helical" evidence="4">
    <location>
        <begin position="302"/>
        <end position="321"/>
    </location>
</feature>
<dbReference type="RefSeq" id="WP_135153959.1">
    <property type="nucleotide sequence ID" value="NZ_SOMN01000036.1"/>
</dbReference>
<keyword evidence="2" id="KW-0238">DNA-binding</keyword>
<dbReference type="InterPro" id="IPR041522">
    <property type="entry name" value="CdaR_GGDEF"/>
</dbReference>
<proteinExistence type="predicted"/>
<keyword evidence="4" id="KW-0472">Membrane</keyword>
<comment type="caution">
    <text evidence="6">The sequence shown here is derived from an EMBL/GenBank/DDBJ whole genome shotgun (WGS) entry which is preliminary data.</text>
</comment>
<evidence type="ECO:0000313" key="7">
    <source>
        <dbReference type="Proteomes" id="UP000297900"/>
    </source>
</evidence>
<evidence type="ECO:0000313" key="6">
    <source>
        <dbReference type="EMBL" id="TFE23332.1"/>
    </source>
</evidence>
<feature type="domain" description="HTH araC/xylS-type" evidence="5">
    <location>
        <begin position="651"/>
        <end position="750"/>
    </location>
</feature>
<dbReference type="GO" id="GO:0003700">
    <property type="term" value="F:DNA-binding transcription factor activity"/>
    <property type="evidence" value="ECO:0007669"/>
    <property type="project" value="InterPro"/>
</dbReference>
<feature type="transmembrane region" description="Helical" evidence="4">
    <location>
        <begin position="12"/>
        <end position="32"/>
    </location>
</feature>
<keyword evidence="1" id="KW-0805">Transcription regulation</keyword>
<keyword evidence="4" id="KW-0812">Transmembrane</keyword>
<accession>A0A4Y8LPY0</accession>
<reference evidence="6 7" key="1">
    <citation type="submission" date="2019-03" db="EMBL/GenBank/DDBJ databases">
        <title>Cohnella endophytica sp. nov., a novel endophytic bacterium isolated from bark of Sonneratia apetala.</title>
        <authorList>
            <person name="Tuo L."/>
        </authorList>
    </citation>
    <scope>NUCLEOTIDE SEQUENCE [LARGE SCALE GENOMIC DNA]</scope>
    <source>
        <strain evidence="6 7">CCTCC AB 208254</strain>
    </source>
</reference>
<dbReference type="AlphaFoldDB" id="A0A4Y8LPY0"/>
<dbReference type="Proteomes" id="UP000297900">
    <property type="component" value="Unassembled WGS sequence"/>
</dbReference>
<evidence type="ECO:0000259" key="5">
    <source>
        <dbReference type="PROSITE" id="PS01124"/>
    </source>
</evidence>
<sequence length="752" mass="86515">MKKTRINLLARFLISYMLVLLFPVILILFYYYPHSTDIVKEKEMEWNAHITEKFMNSIDIFTRYVYNLPSELVHNPEIKLYMASDDDYQRIVIAREMRKYNATDAFVYNTFLYVKSIGFMFDKTGSAYSVQDFEHPGVGYFYENWPHKAMFEQLNSLTGQTVRAAETVIVPGNNRLRMLTFLLPLPLGGGNSPGTVLIMVREDTIIRLMKSVSEAYNGDFFIFDQQGRRLVASNQTSYSDSSDFENLMSRLDKSRSGSGIYRIDGESYIVSHDVSDKNGWNYVSLMPLTETLQDIRSIQRKTVVLVALIFLLEVAVIYVSIRKNYRPIKGLVIFTKNMFTPSEPRKMNEFDTIRYALDQLSSVNSKLDEKVKSTLPIMRENLLFELVSGRYPTWEAFQREAAPYGLSFIHPYLSVAVLCCETGDDIFAAAEYCRMKEDGFPEELQGHFFKSIYNQEIVFVCSHDPDFQLKAYIEGLQQELTKLSGNRTLIGIGTPESSPEGVHLSYLQAVRAAEHLRVRNQYSVLLFGEIKVKQTGAVSYYADQLQSLELFILKNEINSIESVMERIIDYICSDGIPPHMVRTVYLNTVSVIFNGLERFRHDDRSLLQLTGAAFQHRYTIEQMIGIMRESCGKLCDFIRGTLPPPRTASIEEISAFIEKKGMDPNYSLQLIADHFGMSLSNFSYYFKKTMGQNFKEYIDRLRIQKSIQLLRSMDEPLESISKQVGYSNTSSFIRSFKKMVGITPGQFRDSIQ</sequence>
<evidence type="ECO:0000256" key="3">
    <source>
        <dbReference type="ARBA" id="ARBA00023163"/>
    </source>
</evidence>
<dbReference type="InterPro" id="IPR009057">
    <property type="entry name" value="Homeodomain-like_sf"/>
</dbReference>
<dbReference type="Pfam" id="PF17853">
    <property type="entry name" value="GGDEF_2"/>
    <property type="match status" value="1"/>
</dbReference>
<dbReference type="OrthoDB" id="2649058at2"/>
<dbReference type="PRINTS" id="PR00032">
    <property type="entry name" value="HTHARAC"/>
</dbReference>
<organism evidence="6 7">
    <name type="scientific">Cohnella luojiensis</name>
    <dbReference type="NCBI Taxonomy" id="652876"/>
    <lineage>
        <taxon>Bacteria</taxon>
        <taxon>Bacillati</taxon>
        <taxon>Bacillota</taxon>
        <taxon>Bacilli</taxon>
        <taxon>Bacillales</taxon>
        <taxon>Paenibacillaceae</taxon>
        <taxon>Cohnella</taxon>
    </lineage>
</organism>
<dbReference type="InterPro" id="IPR020449">
    <property type="entry name" value="Tscrpt_reg_AraC-type_HTH"/>
</dbReference>
<name>A0A4Y8LPY0_9BACL</name>
<dbReference type="InterPro" id="IPR018060">
    <property type="entry name" value="HTH_AraC"/>
</dbReference>
<dbReference type="GO" id="GO:0043565">
    <property type="term" value="F:sequence-specific DNA binding"/>
    <property type="evidence" value="ECO:0007669"/>
    <property type="project" value="InterPro"/>
</dbReference>
<dbReference type="Gene3D" id="3.30.450.20">
    <property type="entry name" value="PAS domain"/>
    <property type="match status" value="1"/>
</dbReference>
<evidence type="ECO:0000256" key="1">
    <source>
        <dbReference type="ARBA" id="ARBA00023015"/>
    </source>
</evidence>
<dbReference type="SMART" id="SM00342">
    <property type="entry name" value="HTH_ARAC"/>
    <property type="match status" value="1"/>
</dbReference>
<keyword evidence="7" id="KW-1185">Reference proteome</keyword>
<dbReference type="SUPFAM" id="SSF46689">
    <property type="entry name" value="Homeodomain-like"/>
    <property type="match status" value="1"/>
</dbReference>
<dbReference type="EMBL" id="SOMN01000036">
    <property type="protein sequence ID" value="TFE23332.1"/>
    <property type="molecule type" value="Genomic_DNA"/>
</dbReference>
<dbReference type="PANTHER" id="PTHR43280">
    <property type="entry name" value="ARAC-FAMILY TRANSCRIPTIONAL REGULATOR"/>
    <property type="match status" value="1"/>
</dbReference>
<evidence type="ECO:0000256" key="2">
    <source>
        <dbReference type="ARBA" id="ARBA00023125"/>
    </source>
</evidence>
<dbReference type="Pfam" id="PF12833">
    <property type="entry name" value="HTH_18"/>
    <property type="match status" value="1"/>
</dbReference>